<evidence type="ECO:0000256" key="1">
    <source>
        <dbReference type="SAM" id="MobiDB-lite"/>
    </source>
</evidence>
<gene>
    <name evidence="2" type="ORF">JYU34_014331</name>
</gene>
<keyword evidence="3" id="KW-1185">Reference proteome</keyword>
<accession>A0ABQ7Q818</accession>
<proteinExistence type="predicted"/>
<evidence type="ECO:0000313" key="3">
    <source>
        <dbReference type="Proteomes" id="UP000823941"/>
    </source>
</evidence>
<feature type="compositionally biased region" description="Basic residues" evidence="1">
    <location>
        <begin position="43"/>
        <end position="52"/>
    </location>
</feature>
<comment type="caution">
    <text evidence="2">The sequence shown here is derived from an EMBL/GenBank/DDBJ whole genome shotgun (WGS) entry which is preliminary data.</text>
</comment>
<name>A0ABQ7Q818_PLUXY</name>
<dbReference type="EMBL" id="JAHIBW010000019">
    <property type="protein sequence ID" value="KAG7301391.1"/>
    <property type="molecule type" value="Genomic_DNA"/>
</dbReference>
<sequence length="52" mass="6189">MTTMQSYRKPCNLSIKKPVQNPVRPSERKSWSGSGHEPFLNLKTRKNWMRRT</sequence>
<dbReference type="Proteomes" id="UP000823941">
    <property type="component" value="Chromosome 19"/>
</dbReference>
<organism evidence="2 3">
    <name type="scientific">Plutella xylostella</name>
    <name type="common">Diamondback moth</name>
    <name type="synonym">Plutella maculipennis</name>
    <dbReference type="NCBI Taxonomy" id="51655"/>
    <lineage>
        <taxon>Eukaryota</taxon>
        <taxon>Metazoa</taxon>
        <taxon>Ecdysozoa</taxon>
        <taxon>Arthropoda</taxon>
        <taxon>Hexapoda</taxon>
        <taxon>Insecta</taxon>
        <taxon>Pterygota</taxon>
        <taxon>Neoptera</taxon>
        <taxon>Endopterygota</taxon>
        <taxon>Lepidoptera</taxon>
        <taxon>Glossata</taxon>
        <taxon>Ditrysia</taxon>
        <taxon>Yponomeutoidea</taxon>
        <taxon>Plutellidae</taxon>
        <taxon>Plutella</taxon>
    </lineage>
</organism>
<protein>
    <submittedName>
        <fullName evidence="2">Uncharacterized protein</fullName>
    </submittedName>
</protein>
<evidence type="ECO:0000313" key="2">
    <source>
        <dbReference type="EMBL" id="KAG7301391.1"/>
    </source>
</evidence>
<reference evidence="2 3" key="1">
    <citation type="submission" date="2021-06" db="EMBL/GenBank/DDBJ databases">
        <title>A haploid diamondback moth (Plutella xylostella L.) genome assembly resolves 31 chromosomes and identifies a diamide resistance mutation.</title>
        <authorList>
            <person name="Ward C.M."/>
            <person name="Perry K.D."/>
            <person name="Baker G."/>
            <person name="Powis K."/>
            <person name="Heckel D.G."/>
            <person name="Baxter S.W."/>
        </authorList>
    </citation>
    <scope>NUCLEOTIDE SEQUENCE [LARGE SCALE GENOMIC DNA]</scope>
    <source>
        <strain evidence="2 3">LV</strain>
        <tissue evidence="2">Single pupa</tissue>
    </source>
</reference>
<feature type="region of interest" description="Disordered" evidence="1">
    <location>
        <begin position="1"/>
        <end position="52"/>
    </location>
</feature>